<sequence length="377" mass="40140">MSMSIGRRGAVALGAAAVVLAGCASDPEGGARTPPPLPTATTGGGSPAPGTTAAAPGRPRTLATGLRTPWAIAFLPDGNALVTERDTARLLRVTPQGRVTPVGEVPGVRPGGEGGLMGVAVSPSYDRDRYVYLYFTAADDNRVVRFRYDGRSLGEPRPIVTGIPKGSNHNGGRIAFGPDRLLYVATGEVYRTELAQDRGSLGGKILRVTPDGRPAPGNPFSSPVWSYGHRNVQGLAWDERRRLYAAEFGQDRFDEINLIERGRNYGWPRVEGVQAGGGDRYTDPLLTWTTDEASPSGLAYADGSLWAAGLRGKRLWQVPVGPDGRAGRPIAHYEGEYGRLRAVVRAPDGALWLTTSNHDGRGTPAEEDDRILVIPLG</sequence>
<feature type="compositionally biased region" description="Low complexity" evidence="1">
    <location>
        <begin position="48"/>
        <end position="58"/>
    </location>
</feature>
<feature type="region of interest" description="Disordered" evidence="1">
    <location>
        <begin position="27"/>
        <end position="58"/>
    </location>
</feature>
<feature type="signal peptide" evidence="2">
    <location>
        <begin position="1"/>
        <end position="24"/>
    </location>
</feature>
<dbReference type="PROSITE" id="PS51257">
    <property type="entry name" value="PROKAR_LIPOPROTEIN"/>
    <property type="match status" value="1"/>
</dbReference>
<reference evidence="4 5" key="1">
    <citation type="submission" date="2020-08" db="EMBL/GenBank/DDBJ databases">
        <title>Sequencing the genomes of 1000 actinobacteria strains.</title>
        <authorList>
            <person name="Klenk H.-P."/>
        </authorList>
    </citation>
    <scope>NUCLEOTIDE SEQUENCE [LARGE SCALE GENOMIC DNA]</scope>
    <source>
        <strain evidence="4 5">DSM 45823</strain>
    </source>
</reference>
<dbReference type="InterPro" id="IPR012938">
    <property type="entry name" value="Glc/Sorbosone_DH"/>
</dbReference>
<evidence type="ECO:0000313" key="5">
    <source>
        <dbReference type="Proteomes" id="UP000539313"/>
    </source>
</evidence>
<proteinExistence type="predicted"/>
<protein>
    <submittedName>
        <fullName evidence="4">Glucose/arabinose dehydrogenase</fullName>
    </submittedName>
</protein>
<dbReference type="SUPFAM" id="SSF50952">
    <property type="entry name" value="Soluble quinoprotein glucose dehydrogenase"/>
    <property type="match status" value="1"/>
</dbReference>
<dbReference type="PANTHER" id="PTHR19328:SF13">
    <property type="entry name" value="HIPL1 PROTEIN"/>
    <property type="match status" value="1"/>
</dbReference>
<dbReference type="Gene3D" id="2.120.10.30">
    <property type="entry name" value="TolB, C-terminal domain"/>
    <property type="match status" value="1"/>
</dbReference>
<feature type="domain" description="Glucose/Sorbosone dehydrogenase" evidence="3">
    <location>
        <begin position="66"/>
        <end position="361"/>
    </location>
</feature>
<keyword evidence="5" id="KW-1185">Reference proteome</keyword>
<dbReference type="Proteomes" id="UP000539313">
    <property type="component" value="Unassembled WGS sequence"/>
</dbReference>
<gene>
    <name evidence="4" type="ORF">HNR21_006208</name>
</gene>
<evidence type="ECO:0000256" key="1">
    <source>
        <dbReference type="SAM" id="MobiDB-lite"/>
    </source>
</evidence>
<evidence type="ECO:0000259" key="3">
    <source>
        <dbReference type="Pfam" id="PF07995"/>
    </source>
</evidence>
<dbReference type="Pfam" id="PF07995">
    <property type="entry name" value="GSDH"/>
    <property type="match status" value="1"/>
</dbReference>
<evidence type="ECO:0000256" key="2">
    <source>
        <dbReference type="SAM" id="SignalP"/>
    </source>
</evidence>
<dbReference type="PANTHER" id="PTHR19328">
    <property type="entry name" value="HEDGEHOG-INTERACTING PROTEIN"/>
    <property type="match status" value="1"/>
</dbReference>
<feature type="chain" id="PRO_5030835306" evidence="2">
    <location>
        <begin position="25"/>
        <end position="377"/>
    </location>
</feature>
<name>A0A7W3N4D3_9ACTN</name>
<evidence type="ECO:0000313" key="4">
    <source>
        <dbReference type="EMBL" id="MBA9007326.1"/>
    </source>
</evidence>
<dbReference type="EMBL" id="JACJII010000001">
    <property type="protein sequence ID" value="MBA9007326.1"/>
    <property type="molecule type" value="Genomic_DNA"/>
</dbReference>
<accession>A0A7W3N4D3</accession>
<comment type="caution">
    <text evidence="4">The sequence shown here is derived from an EMBL/GenBank/DDBJ whole genome shotgun (WGS) entry which is preliminary data.</text>
</comment>
<dbReference type="InterPro" id="IPR011041">
    <property type="entry name" value="Quinoprot_gluc/sorb_DH_b-prop"/>
</dbReference>
<dbReference type="AlphaFoldDB" id="A0A7W3N4D3"/>
<organism evidence="4 5">
    <name type="scientific">Thermomonospora cellulosilytica</name>
    <dbReference type="NCBI Taxonomy" id="1411118"/>
    <lineage>
        <taxon>Bacteria</taxon>
        <taxon>Bacillati</taxon>
        <taxon>Actinomycetota</taxon>
        <taxon>Actinomycetes</taxon>
        <taxon>Streptosporangiales</taxon>
        <taxon>Thermomonosporaceae</taxon>
        <taxon>Thermomonospora</taxon>
    </lineage>
</organism>
<keyword evidence="2" id="KW-0732">Signal</keyword>
<dbReference type="InterPro" id="IPR011042">
    <property type="entry name" value="6-blade_b-propeller_TolB-like"/>
</dbReference>